<dbReference type="GO" id="GO:0005886">
    <property type="term" value="C:plasma membrane"/>
    <property type="evidence" value="ECO:0007669"/>
    <property type="project" value="UniProtKB-SubCell"/>
</dbReference>
<evidence type="ECO:0000256" key="5">
    <source>
        <dbReference type="ARBA" id="ARBA00023136"/>
    </source>
</evidence>
<keyword evidence="10" id="KW-0915">Sodium</keyword>
<feature type="binding site" evidence="10">
    <location>
        <position position="74"/>
    </location>
    <ligand>
        <name>Na(+)</name>
        <dbReference type="ChEBI" id="CHEBI:29101"/>
        <note>structural</note>
    </ligand>
</feature>
<comment type="subcellular location">
    <subcellularLocation>
        <location evidence="1 10">Cell membrane</location>
        <topology evidence="1 10">Multi-pass membrane protein</topology>
    </subcellularLocation>
</comment>
<dbReference type="GO" id="GO:0046872">
    <property type="term" value="F:metal ion binding"/>
    <property type="evidence" value="ECO:0007669"/>
    <property type="project" value="UniProtKB-KW"/>
</dbReference>
<evidence type="ECO:0000256" key="4">
    <source>
        <dbReference type="ARBA" id="ARBA00022989"/>
    </source>
</evidence>
<keyword evidence="12" id="KW-1185">Reference proteome</keyword>
<dbReference type="PATRIC" id="fig|1408103.3.peg.1883"/>
<dbReference type="NCBIfam" id="TIGR00494">
    <property type="entry name" value="crcB"/>
    <property type="match status" value="1"/>
</dbReference>
<keyword evidence="10" id="KW-0479">Metal-binding</keyword>
<keyword evidence="4 10" id="KW-1133">Transmembrane helix</keyword>
<dbReference type="RefSeq" id="WP_046523288.1">
    <property type="nucleotide sequence ID" value="NZ_LAYY01000007.1"/>
</dbReference>
<dbReference type="AlphaFoldDB" id="A0A0M2SY11"/>
<dbReference type="PANTHER" id="PTHR28259:SF1">
    <property type="entry name" value="FLUORIDE EXPORT PROTEIN 1-RELATED"/>
    <property type="match status" value="1"/>
</dbReference>
<keyword evidence="10" id="KW-0813">Transport</keyword>
<name>A0A0M2SY11_9BACI</name>
<accession>A0A0M2SY11</accession>
<dbReference type="Proteomes" id="UP000034166">
    <property type="component" value="Unassembled WGS sequence"/>
</dbReference>
<dbReference type="GO" id="GO:0140114">
    <property type="term" value="P:cellular detoxification of fluoride"/>
    <property type="evidence" value="ECO:0007669"/>
    <property type="project" value="UniProtKB-UniRule"/>
</dbReference>
<evidence type="ECO:0000313" key="11">
    <source>
        <dbReference type="EMBL" id="KKK38596.1"/>
    </source>
</evidence>
<sequence>MIWLIGLGGSLGAAARYFLGAFVKKHFNRFGSFPLGTFIINITGSYLLGVLLKLQVENSLSAWIWFFLGIGFCGAYTTMSTFGYEVIELLKAKKWLVAASYIVITVILGLLAAGLGLYL</sequence>
<dbReference type="Pfam" id="PF02537">
    <property type="entry name" value="CRCB"/>
    <property type="match status" value="1"/>
</dbReference>
<feature type="transmembrane region" description="Helical" evidence="10">
    <location>
        <begin position="30"/>
        <end position="51"/>
    </location>
</feature>
<comment type="catalytic activity">
    <reaction evidence="8">
        <text>fluoride(in) = fluoride(out)</text>
        <dbReference type="Rhea" id="RHEA:76159"/>
        <dbReference type="ChEBI" id="CHEBI:17051"/>
    </reaction>
    <physiologicalReaction direction="left-to-right" evidence="8">
        <dbReference type="Rhea" id="RHEA:76160"/>
    </physiologicalReaction>
</comment>
<dbReference type="PANTHER" id="PTHR28259">
    <property type="entry name" value="FLUORIDE EXPORT PROTEIN 1-RELATED"/>
    <property type="match status" value="1"/>
</dbReference>
<feature type="transmembrane region" description="Helical" evidence="10">
    <location>
        <begin position="95"/>
        <end position="118"/>
    </location>
</feature>
<dbReference type="EMBL" id="LAYY01000007">
    <property type="protein sequence ID" value="KKK38596.1"/>
    <property type="molecule type" value="Genomic_DNA"/>
</dbReference>
<evidence type="ECO:0000256" key="8">
    <source>
        <dbReference type="ARBA" id="ARBA00035585"/>
    </source>
</evidence>
<evidence type="ECO:0000256" key="9">
    <source>
        <dbReference type="ARBA" id="ARBA00049940"/>
    </source>
</evidence>
<comment type="activity regulation">
    <text evidence="10">Na(+) is not transported, but it plays an essential structural role and its presence is essential for fluoride channel function.</text>
</comment>
<feature type="transmembrane region" description="Helical" evidence="10">
    <location>
        <begin position="63"/>
        <end position="83"/>
    </location>
</feature>
<keyword evidence="6 10" id="KW-0407">Ion channel</keyword>
<feature type="binding site" evidence="10">
    <location>
        <position position="77"/>
    </location>
    <ligand>
        <name>Na(+)</name>
        <dbReference type="ChEBI" id="CHEBI:29101"/>
        <note>structural</note>
    </ligand>
</feature>
<organism evidence="11 12">
    <name type="scientific">Mesobacillus campisalis</name>
    <dbReference type="NCBI Taxonomy" id="1408103"/>
    <lineage>
        <taxon>Bacteria</taxon>
        <taxon>Bacillati</taxon>
        <taxon>Bacillota</taxon>
        <taxon>Bacilli</taxon>
        <taxon>Bacillales</taxon>
        <taxon>Bacillaceae</taxon>
        <taxon>Mesobacillus</taxon>
    </lineage>
</organism>
<comment type="caution">
    <text evidence="11">The sequence shown here is derived from an EMBL/GenBank/DDBJ whole genome shotgun (WGS) entry which is preliminary data.</text>
</comment>
<dbReference type="HAMAP" id="MF_00454">
    <property type="entry name" value="FluC"/>
    <property type="match status" value="1"/>
</dbReference>
<comment type="similarity">
    <text evidence="7 10">Belongs to the fluoride channel Fluc/FEX (TC 1.A.43) family.</text>
</comment>
<keyword evidence="3 10" id="KW-0812">Transmembrane</keyword>
<evidence type="ECO:0000256" key="1">
    <source>
        <dbReference type="ARBA" id="ARBA00004651"/>
    </source>
</evidence>
<keyword evidence="5 10" id="KW-0472">Membrane</keyword>
<comment type="function">
    <text evidence="9 10">Fluoride-specific ion channel. Important for reducing fluoride concentration in the cell, thus reducing its toxicity.</text>
</comment>
<evidence type="ECO:0000313" key="12">
    <source>
        <dbReference type="Proteomes" id="UP000034166"/>
    </source>
</evidence>
<reference evidence="11 12" key="1">
    <citation type="submission" date="2015-04" db="EMBL/GenBank/DDBJ databases">
        <title>Taxonomic description and genome sequence of Bacillus campisalis sp. nov., a novel member of the genus Bacillus isolated from solar saltern.</title>
        <authorList>
            <person name="Mathan Kumar R."/>
            <person name="Kaur G."/>
            <person name="Kumar A."/>
            <person name="Singh N.K."/>
            <person name="Kaur N."/>
            <person name="Kumar N."/>
            <person name="Mayilraj S."/>
        </authorList>
    </citation>
    <scope>NUCLEOTIDE SEQUENCE [LARGE SCALE GENOMIC DNA]</scope>
    <source>
        <strain evidence="11 12">SA2-6</strain>
    </source>
</reference>
<proteinExistence type="inferred from homology"/>
<dbReference type="GO" id="GO:0062054">
    <property type="term" value="F:fluoride channel activity"/>
    <property type="evidence" value="ECO:0007669"/>
    <property type="project" value="UniProtKB-UniRule"/>
</dbReference>
<evidence type="ECO:0000256" key="10">
    <source>
        <dbReference type="HAMAP-Rule" id="MF_00454"/>
    </source>
</evidence>
<evidence type="ECO:0000256" key="6">
    <source>
        <dbReference type="ARBA" id="ARBA00023303"/>
    </source>
</evidence>
<dbReference type="InterPro" id="IPR003691">
    <property type="entry name" value="FluC"/>
</dbReference>
<evidence type="ECO:0000256" key="7">
    <source>
        <dbReference type="ARBA" id="ARBA00035120"/>
    </source>
</evidence>
<keyword evidence="10" id="KW-0406">Ion transport</keyword>
<evidence type="ECO:0000256" key="2">
    <source>
        <dbReference type="ARBA" id="ARBA00022475"/>
    </source>
</evidence>
<keyword evidence="2 10" id="KW-1003">Cell membrane</keyword>
<dbReference type="OrthoDB" id="9815830at2"/>
<gene>
    <name evidence="10" type="primary">fluC</name>
    <name evidence="10" type="synonym">crcB</name>
    <name evidence="11" type="ORF">WQ57_08360</name>
</gene>
<protein>
    <recommendedName>
        <fullName evidence="10">Fluoride-specific ion channel FluC</fullName>
    </recommendedName>
</protein>
<evidence type="ECO:0000256" key="3">
    <source>
        <dbReference type="ARBA" id="ARBA00022692"/>
    </source>
</evidence>